<keyword evidence="3" id="KW-1185">Reference proteome</keyword>
<evidence type="ECO:0000259" key="1">
    <source>
        <dbReference type="Pfam" id="PF10276"/>
    </source>
</evidence>
<evidence type="ECO:0000313" key="2">
    <source>
        <dbReference type="EMBL" id="RVU16410.1"/>
    </source>
</evidence>
<dbReference type="RefSeq" id="WP_127731310.1">
    <property type="nucleotide sequence ID" value="NZ_SACP01000016.1"/>
</dbReference>
<dbReference type="OrthoDB" id="9807344at2"/>
<proteinExistence type="predicted"/>
<evidence type="ECO:0000313" key="3">
    <source>
        <dbReference type="Proteomes" id="UP000286997"/>
    </source>
</evidence>
<dbReference type="Gene3D" id="2.60.260.40">
    <property type="entry name" value="q5lls5 like domains"/>
    <property type="match status" value="1"/>
</dbReference>
<feature type="domain" description="Zinc finger CHCC-type" evidence="1">
    <location>
        <begin position="23"/>
        <end position="58"/>
    </location>
</feature>
<dbReference type="Proteomes" id="UP000286997">
    <property type="component" value="Unassembled WGS sequence"/>
</dbReference>
<dbReference type="GO" id="GO:0008270">
    <property type="term" value="F:zinc ion binding"/>
    <property type="evidence" value="ECO:0007669"/>
    <property type="project" value="UniProtKB-KW"/>
</dbReference>
<protein>
    <submittedName>
        <fullName evidence="2">Zinc-finger domain-containing protein</fullName>
    </submittedName>
</protein>
<comment type="caution">
    <text evidence="2">The sequence shown here is derived from an EMBL/GenBank/DDBJ whole genome shotgun (WGS) entry which is preliminary data.</text>
</comment>
<organism evidence="2 3">
    <name type="scientific">Methylobacterium oryzihabitans</name>
    <dbReference type="NCBI Taxonomy" id="2499852"/>
    <lineage>
        <taxon>Bacteria</taxon>
        <taxon>Pseudomonadati</taxon>
        <taxon>Pseudomonadota</taxon>
        <taxon>Alphaproteobacteria</taxon>
        <taxon>Hyphomicrobiales</taxon>
        <taxon>Methylobacteriaceae</taxon>
        <taxon>Methylobacterium</taxon>
    </lineage>
</organism>
<dbReference type="Pfam" id="PF10276">
    <property type="entry name" value="zf-CHCC"/>
    <property type="match status" value="1"/>
</dbReference>
<accession>A0A3S3U618</accession>
<keyword evidence="2" id="KW-0862">Zinc</keyword>
<sequence>MADKAVPHFHNQDGLRVIHVGSKEFMCIGALPPFDHPHVFLDMGADDEIICQYCSTLYRYRGDLKAGTADPASCVWDDRARLAAE</sequence>
<keyword evidence="2" id="KW-0863">Zinc-finger</keyword>
<dbReference type="AlphaFoldDB" id="A0A3S3U618"/>
<reference evidence="2 3" key="1">
    <citation type="submission" date="2019-01" db="EMBL/GenBank/DDBJ databases">
        <authorList>
            <person name="Chen W.-M."/>
        </authorList>
    </citation>
    <scope>NUCLEOTIDE SEQUENCE [LARGE SCALE GENOMIC DNA]</scope>
    <source>
        <strain evidence="2 3">TER-1</strain>
    </source>
</reference>
<dbReference type="InterPro" id="IPR019401">
    <property type="entry name" value="Znf_CHCC"/>
</dbReference>
<gene>
    <name evidence="2" type="ORF">EOE48_17130</name>
</gene>
<name>A0A3S3U618_9HYPH</name>
<dbReference type="EMBL" id="SACP01000016">
    <property type="protein sequence ID" value="RVU16410.1"/>
    <property type="molecule type" value="Genomic_DNA"/>
</dbReference>
<keyword evidence="2" id="KW-0479">Metal-binding</keyword>